<evidence type="ECO:0000259" key="5">
    <source>
        <dbReference type="Pfam" id="PF06271"/>
    </source>
</evidence>
<organism evidence="6 7">
    <name type="scientific">Vibrio penaeicida</name>
    <dbReference type="NCBI Taxonomy" id="104609"/>
    <lineage>
        <taxon>Bacteria</taxon>
        <taxon>Pseudomonadati</taxon>
        <taxon>Pseudomonadota</taxon>
        <taxon>Gammaproteobacteria</taxon>
        <taxon>Vibrionales</taxon>
        <taxon>Vibrionaceae</taxon>
        <taxon>Vibrio</taxon>
    </lineage>
</organism>
<gene>
    <name evidence="6" type="ORF">GCM10007932_54490</name>
</gene>
<keyword evidence="3" id="KW-1133">Transmembrane helix</keyword>
<proteinExistence type="predicted"/>
<evidence type="ECO:0000313" key="7">
    <source>
        <dbReference type="Proteomes" id="UP001156690"/>
    </source>
</evidence>
<keyword evidence="2" id="KW-0812">Transmembrane</keyword>
<dbReference type="GO" id="GO:0016020">
    <property type="term" value="C:membrane"/>
    <property type="evidence" value="ECO:0007669"/>
    <property type="project" value="UniProtKB-SubCell"/>
</dbReference>
<feature type="domain" description="RDD" evidence="5">
    <location>
        <begin position="38"/>
        <end position="155"/>
    </location>
</feature>
<keyword evidence="4" id="KW-0472">Membrane</keyword>
<evidence type="ECO:0000256" key="1">
    <source>
        <dbReference type="ARBA" id="ARBA00004141"/>
    </source>
</evidence>
<reference evidence="7" key="1">
    <citation type="journal article" date="2019" name="Int. J. Syst. Evol. Microbiol.">
        <title>The Global Catalogue of Microorganisms (GCM) 10K type strain sequencing project: providing services to taxonomists for standard genome sequencing and annotation.</title>
        <authorList>
            <consortium name="The Broad Institute Genomics Platform"/>
            <consortium name="The Broad Institute Genome Sequencing Center for Infectious Disease"/>
            <person name="Wu L."/>
            <person name="Ma J."/>
        </authorList>
    </citation>
    <scope>NUCLEOTIDE SEQUENCE [LARGE SCALE GENOMIC DNA]</scope>
    <source>
        <strain evidence="7">NBRC 15640</strain>
    </source>
</reference>
<evidence type="ECO:0000256" key="3">
    <source>
        <dbReference type="ARBA" id="ARBA00022989"/>
    </source>
</evidence>
<protein>
    <recommendedName>
        <fullName evidence="5">RDD domain-containing protein</fullName>
    </recommendedName>
</protein>
<dbReference type="InterPro" id="IPR010432">
    <property type="entry name" value="RDD"/>
</dbReference>
<dbReference type="Pfam" id="PF06271">
    <property type="entry name" value="RDD"/>
    <property type="match status" value="1"/>
</dbReference>
<comment type="caution">
    <text evidence="6">The sequence shown here is derived from an EMBL/GenBank/DDBJ whole genome shotgun (WGS) entry which is preliminary data.</text>
</comment>
<name>A0AAV5NZH7_9VIBR</name>
<dbReference type="EMBL" id="BSNX01000075">
    <property type="protein sequence ID" value="GLQ76086.1"/>
    <property type="molecule type" value="Genomic_DNA"/>
</dbReference>
<accession>A0AAV5NZH7</accession>
<dbReference type="Proteomes" id="UP001156690">
    <property type="component" value="Unassembled WGS sequence"/>
</dbReference>
<evidence type="ECO:0000256" key="4">
    <source>
        <dbReference type="ARBA" id="ARBA00023136"/>
    </source>
</evidence>
<evidence type="ECO:0000313" key="6">
    <source>
        <dbReference type="EMBL" id="GLQ76086.1"/>
    </source>
</evidence>
<dbReference type="RefSeq" id="WP_224055688.1">
    <property type="nucleotide sequence ID" value="NZ_AP025145.1"/>
</dbReference>
<comment type="subcellular location">
    <subcellularLocation>
        <location evidence="1">Membrane</location>
        <topology evidence="1">Multi-pass membrane protein</topology>
    </subcellularLocation>
</comment>
<evidence type="ECO:0000256" key="2">
    <source>
        <dbReference type="ARBA" id="ARBA00022692"/>
    </source>
</evidence>
<keyword evidence="7" id="KW-1185">Reference proteome</keyword>
<sequence length="162" mass="17513">MKIEPTVGDVKAVEMADANPEQIRQGKRGEDTEDTRILASPGRRYVGQIIDGAISWAIFLTVMAVTDYLQVGSDVEVLTSIAAAATYFIFSDALPRGKSIGKLVLGMSTINKSTGKSCTVWRAFLRNILSPIIGTIDALFILGKGRQRIGDKLANTIVVLDK</sequence>
<dbReference type="AlphaFoldDB" id="A0AAV5NZH7"/>